<gene>
    <name evidence="4" type="ORF">BJY01DRAFT_249340</name>
</gene>
<feature type="compositionally biased region" description="Basic and acidic residues" evidence="3">
    <location>
        <begin position="135"/>
        <end position="154"/>
    </location>
</feature>
<name>A0ABR4JQF2_9EURO</name>
<keyword evidence="1" id="KW-0540">Nuclease</keyword>
<dbReference type="Proteomes" id="UP001610446">
    <property type="component" value="Unassembled WGS sequence"/>
</dbReference>
<evidence type="ECO:0000313" key="5">
    <source>
        <dbReference type="Proteomes" id="UP001610446"/>
    </source>
</evidence>
<evidence type="ECO:0000313" key="4">
    <source>
        <dbReference type="EMBL" id="KAL2841844.1"/>
    </source>
</evidence>
<feature type="region of interest" description="Disordered" evidence="3">
    <location>
        <begin position="131"/>
        <end position="154"/>
    </location>
</feature>
<evidence type="ECO:0000256" key="3">
    <source>
        <dbReference type="SAM" id="MobiDB-lite"/>
    </source>
</evidence>
<evidence type="ECO:0000256" key="2">
    <source>
        <dbReference type="ARBA" id="ARBA00022801"/>
    </source>
</evidence>
<dbReference type="Gene3D" id="3.10.450.30">
    <property type="entry name" value="Microbial ribonucleases"/>
    <property type="match status" value="1"/>
</dbReference>
<sequence length="154" mass="17913">MCFSDPSQKVIPKTYIASEPAYRINRGRNENDPSAYHLRTRASIQRHLDHSPAPTAESRKKGNKRYPKRYNDRENLFREPSLYEYPSKSWPYNQQNAKGKAYTAGANGQRVQVDPEFTRTVTDRNKNVKGVIYHPEGDRSGFVRAQEVNRGRRR</sequence>
<keyword evidence="2" id="KW-0378">Hydrolase</keyword>
<dbReference type="SUPFAM" id="SSF53933">
    <property type="entry name" value="Microbial ribonucleases"/>
    <property type="match status" value="1"/>
</dbReference>
<organism evidence="4 5">
    <name type="scientific">Aspergillus pseudoustus</name>
    <dbReference type="NCBI Taxonomy" id="1810923"/>
    <lineage>
        <taxon>Eukaryota</taxon>
        <taxon>Fungi</taxon>
        <taxon>Dikarya</taxon>
        <taxon>Ascomycota</taxon>
        <taxon>Pezizomycotina</taxon>
        <taxon>Eurotiomycetes</taxon>
        <taxon>Eurotiomycetidae</taxon>
        <taxon>Eurotiales</taxon>
        <taxon>Aspergillaceae</taxon>
        <taxon>Aspergillus</taxon>
        <taxon>Aspergillus subgen. Nidulantes</taxon>
    </lineage>
</organism>
<comment type="caution">
    <text evidence="4">The sequence shown here is derived from an EMBL/GenBank/DDBJ whole genome shotgun (WGS) entry which is preliminary data.</text>
</comment>
<accession>A0ABR4JQF2</accession>
<dbReference type="InterPro" id="IPR016191">
    <property type="entry name" value="Ribonuclease/ribotoxin"/>
</dbReference>
<dbReference type="EMBL" id="JBFXLU010000105">
    <property type="protein sequence ID" value="KAL2841844.1"/>
    <property type="molecule type" value="Genomic_DNA"/>
</dbReference>
<protein>
    <submittedName>
        <fullName evidence="4">Uncharacterized protein</fullName>
    </submittedName>
</protein>
<evidence type="ECO:0000256" key="1">
    <source>
        <dbReference type="ARBA" id="ARBA00022722"/>
    </source>
</evidence>
<reference evidence="4 5" key="1">
    <citation type="submission" date="2024-07" db="EMBL/GenBank/DDBJ databases">
        <title>Section-level genome sequencing and comparative genomics of Aspergillus sections Usti and Cavernicolus.</title>
        <authorList>
            <consortium name="Lawrence Berkeley National Laboratory"/>
            <person name="Nybo J.L."/>
            <person name="Vesth T.C."/>
            <person name="Theobald S."/>
            <person name="Frisvad J.C."/>
            <person name="Larsen T.O."/>
            <person name="Kjaerboelling I."/>
            <person name="Rothschild-Mancinelli K."/>
            <person name="Lyhne E.K."/>
            <person name="Kogle M.E."/>
            <person name="Barry K."/>
            <person name="Clum A."/>
            <person name="Na H."/>
            <person name="Ledsgaard L."/>
            <person name="Lin J."/>
            <person name="Lipzen A."/>
            <person name="Kuo A."/>
            <person name="Riley R."/>
            <person name="Mondo S."/>
            <person name="Labutti K."/>
            <person name="Haridas S."/>
            <person name="Pangalinan J."/>
            <person name="Salamov A.A."/>
            <person name="Simmons B.A."/>
            <person name="Magnuson J.K."/>
            <person name="Chen J."/>
            <person name="Drula E."/>
            <person name="Henrissat B."/>
            <person name="Wiebenga A."/>
            <person name="Lubbers R.J."/>
            <person name="Gomes A.C."/>
            <person name="Makela M.R."/>
            <person name="Stajich J."/>
            <person name="Grigoriev I.V."/>
            <person name="Mortensen U.H."/>
            <person name="De Vries R.P."/>
            <person name="Baker S.E."/>
            <person name="Andersen M.R."/>
        </authorList>
    </citation>
    <scope>NUCLEOTIDE SEQUENCE [LARGE SCALE GENOMIC DNA]</scope>
    <source>
        <strain evidence="4 5">CBS 123904</strain>
    </source>
</reference>
<keyword evidence="5" id="KW-1185">Reference proteome</keyword>
<feature type="region of interest" description="Disordered" evidence="3">
    <location>
        <begin position="43"/>
        <end position="77"/>
    </location>
</feature>
<proteinExistence type="predicted"/>